<dbReference type="Gene3D" id="3.30.559.10">
    <property type="entry name" value="Chloramphenicol acetyltransferase-like domain"/>
    <property type="match status" value="2"/>
</dbReference>
<dbReference type="InterPro" id="IPR000542">
    <property type="entry name" value="Carn_acyl_trans"/>
</dbReference>
<gene>
    <name evidence="6" type="primary">Cpt1c</name>
    <name evidence="6" type="ORF">Hypma_006237</name>
</gene>
<keyword evidence="7" id="KW-1185">Reference proteome</keyword>
<comment type="similarity">
    <text evidence="1">Belongs to the carnitine/choline acetyltransferase family.</text>
</comment>
<name>A0A369JYG5_HYPMA</name>
<proteinExistence type="inferred from homology"/>
<dbReference type="GO" id="GO:0004092">
    <property type="term" value="F:carnitine O-acetyltransferase activity"/>
    <property type="evidence" value="ECO:0007669"/>
    <property type="project" value="TreeGrafter"/>
</dbReference>
<dbReference type="Pfam" id="PF00755">
    <property type="entry name" value="Carn_acyltransf"/>
    <property type="match status" value="1"/>
</dbReference>
<dbReference type="GO" id="GO:0005739">
    <property type="term" value="C:mitochondrion"/>
    <property type="evidence" value="ECO:0007669"/>
    <property type="project" value="TreeGrafter"/>
</dbReference>
<dbReference type="OrthoDB" id="240216at2759"/>
<feature type="active site" description="Proton acceptor" evidence="4">
    <location>
        <position position="294"/>
    </location>
</feature>
<dbReference type="InterPro" id="IPR023213">
    <property type="entry name" value="CAT-like_dom_sf"/>
</dbReference>
<dbReference type="InterPro" id="IPR039551">
    <property type="entry name" value="Cho/carn_acyl_trans"/>
</dbReference>
<dbReference type="Gene3D" id="3.30.559.70">
    <property type="entry name" value="Choline/Carnitine o-acyltransferase, domain 2"/>
    <property type="match status" value="1"/>
</dbReference>
<sequence length="602" mass="65278">MLPPVPIPDLDATLTEVSRVLSHILSPTEFQAYEDAVANLIMPPSAPLRAILDSTTTTSQIYSASAFRSFLLSRRDPLFHCLTIPVALRTPPGTQILVAARLLSRLAVIVATPDEHLSISTTGLPLDPEETSLFLGTTRRVGLAADILVSTPSSRHVVVWCNGRAFALDICDPSLLPYSEEAIAVALREICEHAARHCSVSVSVASLSWNLSRTAWFHTREALEAQSNPVNKEYFVSVDTALATVALEPFDLSLDPAEQLVAVRIGRGSVNRYADQVVGFVVYANGLAGMSVDHAPVDGGIVIQLANKLATLAAPRTQSNDLIHPTFLDISLPSHFEPFSFPSPALQSAVRVIELNHPEKIPAKLSHHAHKSRLVPFMVHMAVQAALHKIPALQASLVVQPTSMRHFVKGRSQPSYPVTAESIALITALEKTQDPIGKEHLRTLFHAAYVAHKAVIKFVKRGTGVGRHLISLVNALNDVKHSFDAKAIQLILQAWGRFSGIGCLIVYITGFDEAPGVHNSIGNLYTNNQLACWYSAHTELEEIPHISLAVTGTGVFAEERMLDNIVDYISDAFAMLAHLIPGRGDETPQGGNHAGFDDRGPQ</sequence>
<evidence type="ECO:0000313" key="7">
    <source>
        <dbReference type="Proteomes" id="UP000076154"/>
    </source>
</evidence>
<dbReference type="EMBL" id="LUEZ02000040">
    <property type="protein sequence ID" value="RDB25577.1"/>
    <property type="molecule type" value="Genomic_DNA"/>
</dbReference>
<evidence type="ECO:0000256" key="2">
    <source>
        <dbReference type="ARBA" id="ARBA00022679"/>
    </source>
</evidence>
<protein>
    <submittedName>
        <fullName evidence="6">Carnitine O-palmitoyltransferase 1, brain isoform</fullName>
    </submittedName>
</protein>
<dbReference type="Proteomes" id="UP000076154">
    <property type="component" value="Unassembled WGS sequence"/>
</dbReference>
<feature type="domain" description="Choline/carnitine acyltransferase" evidence="5">
    <location>
        <begin position="5"/>
        <end position="475"/>
    </location>
</feature>
<dbReference type="InterPro" id="IPR042231">
    <property type="entry name" value="Cho/carn_acyl_trans_2"/>
</dbReference>
<dbReference type="AlphaFoldDB" id="A0A369JYG5"/>
<comment type="caution">
    <text evidence="6">The sequence shown here is derived from an EMBL/GenBank/DDBJ whole genome shotgun (WGS) entry which is preliminary data.</text>
</comment>
<dbReference type="STRING" id="39966.A0A369JYG5"/>
<evidence type="ECO:0000256" key="3">
    <source>
        <dbReference type="ARBA" id="ARBA00023315"/>
    </source>
</evidence>
<evidence type="ECO:0000256" key="4">
    <source>
        <dbReference type="PIRSR" id="PIRSR600542-1"/>
    </source>
</evidence>
<evidence type="ECO:0000256" key="1">
    <source>
        <dbReference type="ARBA" id="ARBA00005232"/>
    </source>
</evidence>
<dbReference type="InParanoid" id="A0A369JYG5"/>
<dbReference type="PANTHER" id="PTHR22589">
    <property type="entry name" value="CARNITINE O-ACYLTRANSFERASE"/>
    <property type="match status" value="1"/>
</dbReference>
<dbReference type="GO" id="GO:0009437">
    <property type="term" value="P:carnitine metabolic process"/>
    <property type="evidence" value="ECO:0007669"/>
    <property type="project" value="TreeGrafter"/>
</dbReference>
<evidence type="ECO:0000313" key="6">
    <source>
        <dbReference type="EMBL" id="RDB25577.1"/>
    </source>
</evidence>
<reference evidence="6" key="1">
    <citation type="submission" date="2018-04" db="EMBL/GenBank/DDBJ databases">
        <title>Whole genome sequencing of Hypsizygus marmoreus.</title>
        <authorList>
            <person name="Choi I.-G."/>
            <person name="Min B."/>
            <person name="Kim J.-G."/>
            <person name="Kim S."/>
            <person name="Oh Y.-L."/>
            <person name="Kong W.-S."/>
            <person name="Park H."/>
            <person name="Jeong J."/>
            <person name="Song E.-S."/>
        </authorList>
    </citation>
    <scope>NUCLEOTIDE SEQUENCE [LARGE SCALE GENOMIC DNA]</scope>
    <source>
        <strain evidence="6">51987-8</strain>
    </source>
</reference>
<accession>A0A369JYG5</accession>
<dbReference type="SUPFAM" id="SSF52777">
    <property type="entry name" value="CoA-dependent acyltransferases"/>
    <property type="match status" value="2"/>
</dbReference>
<keyword evidence="2" id="KW-0808">Transferase</keyword>
<keyword evidence="3" id="KW-0012">Acyltransferase</keyword>
<organism evidence="6 7">
    <name type="scientific">Hypsizygus marmoreus</name>
    <name type="common">White beech mushroom</name>
    <name type="synonym">Agaricus marmoreus</name>
    <dbReference type="NCBI Taxonomy" id="39966"/>
    <lineage>
        <taxon>Eukaryota</taxon>
        <taxon>Fungi</taxon>
        <taxon>Dikarya</taxon>
        <taxon>Basidiomycota</taxon>
        <taxon>Agaricomycotina</taxon>
        <taxon>Agaricomycetes</taxon>
        <taxon>Agaricomycetidae</taxon>
        <taxon>Agaricales</taxon>
        <taxon>Tricholomatineae</taxon>
        <taxon>Lyophyllaceae</taxon>
        <taxon>Hypsizygus</taxon>
    </lineage>
</organism>
<evidence type="ECO:0000259" key="5">
    <source>
        <dbReference type="Pfam" id="PF00755"/>
    </source>
</evidence>
<dbReference type="PANTHER" id="PTHR22589:SF29">
    <property type="entry name" value="MITOCHONDRIAL CARNITINE O-ACETYLTRANSFERASE-RELATED"/>
    <property type="match status" value="1"/>
</dbReference>